<evidence type="ECO:0000256" key="6">
    <source>
        <dbReference type="ARBA" id="ARBA00022989"/>
    </source>
</evidence>
<comment type="caution">
    <text evidence="10">The sequence shown here is derived from an EMBL/GenBank/DDBJ whole genome shotgun (WGS) entry which is preliminary data.</text>
</comment>
<evidence type="ECO:0000313" key="11">
    <source>
        <dbReference type="Proteomes" id="UP000054937"/>
    </source>
</evidence>
<name>A0A0V0QRB6_PSEPJ</name>
<keyword evidence="7 9" id="KW-0472">Membrane</keyword>
<evidence type="ECO:0000313" key="10">
    <source>
        <dbReference type="EMBL" id="KRX04552.1"/>
    </source>
</evidence>
<dbReference type="Pfam" id="PF06645">
    <property type="entry name" value="SPC12"/>
    <property type="match status" value="1"/>
</dbReference>
<evidence type="ECO:0000256" key="5">
    <source>
        <dbReference type="ARBA" id="ARBA00022824"/>
    </source>
</evidence>
<dbReference type="AlphaFoldDB" id="A0A0V0QRB6"/>
<comment type="function">
    <text evidence="8">Component of the signal peptidase complex (SPC) which catalyzes the cleavage of N-terminal signal sequences from nascent proteins as they are translocated into the lumen of the endoplasmic reticulum. Dispensable for SPC enzymatic activity.</text>
</comment>
<dbReference type="PANTHER" id="PTHR13202:SF0">
    <property type="entry name" value="SIGNAL PEPTIDASE COMPLEX SUBUNIT 1"/>
    <property type="match status" value="1"/>
</dbReference>
<dbReference type="GO" id="GO:0005787">
    <property type="term" value="C:signal peptidase complex"/>
    <property type="evidence" value="ECO:0007669"/>
    <property type="project" value="InterPro"/>
</dbReference>
<accession>A0A0V0QRB6</accession>
<proteinExistence type="inferred from homology"/>
<feature type="transmembrane region" description="Helical" evidence="9">
    <location>
        <begin position="59"/>
        <end position="78"/>
    </location>
</feature>
<dbReference type="GO" id="GO:0045047">
    <property type="term" value="P:protein targeting to ER"/>
    <property type="evidence" value="ECO:0007669"/>
    <property type="project" value="TreeGrafter"/>
</dbReference>
<evidence type="ECO:0000256" key="7">
    <source>
        <dbReference type="ARBA" id="ARBA00023136"/>
    </source>
</evidence>
<keyword evidence="5" id="KW-0256">Endoplasmic reticulum</keyword>
<organism evidence="10 11">
    <name type="scientific">Pseudocohnilembus persalinus</name>
    <name type="common">Ciliate</name>
    <dbReference type="NCBI Taxonomy" id="266149"/>
    <lineage>
        <taxon>Eukaryota</taxon>
        <taxon>Sar</taxon>
        <taxon>Alveolata</taxon>
        <taxon>Ciliophora</taxon>
        <taxon>Intramacronucleata</taxon>
        <taxon>Oligohymenophorea</taxon>
        <taxon>Scuticociliatia</taxon>
        <taxon>Philasterida</taxon>
        <taxon>Pseudocohnilembidae</taxon>
        <taxon>Pseudocohnilembus</taxon>
    </lineage>
</organism>
<evidence type="ECO:0000256" key="3">
    <source>
        <dbReference type="ARBA" id="ARBA00017059"/>
    </source>
</evidence>
<dbReference type="Proteomes" id="UP000054937">
    <property type="component" value="Unassembled WGS sequence"/>
</dbReference>
<keyword evidence="6 9" id="KW-1133">Transmembrane helix</keyword>
<dbReference type="PANTHER" id="PTHR13202">
    <property type="entry name" value="MICROSOMAL SIGNAL PEPTIDASE 12 KDA SUBUNIT"/>
    <property type="match status" value="1"/>
</dbReference>
<dbReference type="InterPro" id="IPR009542">
    <property type="entry name" value="Spc1/SPCS1"/>
</dbReference>
<sequence length="119" mass="13786">MKKAVLSVLSFLGLDFQDKNSEDENKDSIMKVKEDGWQTKLKIYLDEMDHDSQKLLQKISFNVIISVAIVSFIIAYLLQSFQVCVISILVAFGICTILFVPGWPMWKRNEIKWLEKARD</sequence>
<dbReference type="GO" id="GO:0006465">
    <property type="term" value="P:signal peptide processing"/>
    <property type="evidence" value="ECO:0007669"/>
    <property type="project" value="InterPro"/>
</dbReference>
<comment type="subcellular location">
    <subcellularLocation>
        <location evidence="1">Endoplasmic reticulum membrane</location>
        <topology evidence="1">Multi-pass membrane protein</topology>
    </subcellularLocation>
</comment>
<evidence type="ECO:0000256" key="8">
    <source>
        <dbReference type="ARBA" id="ARBA00045204"/>
    </source>
</evidence>
<dbReference type="InParanoid" id="A0A0V0QRB6"/>
<comment type="similarity">
    <text evidence="2">Belongs to the SPCS1 family.</text>
</comment>
<evidence type="ECO:0000256" key="1">
    <source>
        <dbReference type="ARBA" id="ARBA00004477"/>
    </source>
</evidence>
<dbReference type="OrthoDB" id="263893at2759"/>
<keyword evidence="4 9" id="KW-0812">Transmembrane</keyword>
<protein>
    <recommendedName>
        <fullName evidence="3">Signal peptidase complex subunit 1</fullName>
    </recommendedName>
</protein>
<evidence type="ECO:0000256" key="9">
    <source>
        <dbReference type="SAM" id="Phobius"/>
    </source>
</evidence>
<gene>
    <name evidence="10" type="ORF">PPERSA_04367</name>
</gene>
<reference evidence="10 11" key="1">
    <citation type="journal article" date="2015" name="Sci. Rep.">
        <title>Genome of the facultative scuticociliatosis pathogen Pseudocohnilembus persalinus provides insight into its virulence through horizontal gene transfer.</title>
        <authorList>
            <person name="Xiong J."/>
            <person name="Wang G."/>
            <person name="Cheng J."/>
            <person name="Tian M."/>
            <person name="Pan X."/>
            <person name="Warren A."/>
            <person name="Jiang C."/>
            <person name="Yuan D."/>
            <person name="Miao W."/>
        </authorList>
    </citation>
    <scope>NUCLEOTIDE SEQUENCE [LARGE SCALE GENOMIC DNA]</scope>
    <source>
        <strain evidence="10">36N120E</strain>
    </source>
</reference>
<dbReference type="OMA" id="NWQQANW"/>
<keyword evidence="11" id="KW-1185">Reference proteome</keyword>
<dbReference type="EMBL" id="LDAU01000114">
    <property type="protein sequence ID" value="KRX04552.1"/>
    <property type="molecule type" value="Genomic_DNA"/>
</dbReference>
<evidence type="ECO:0000256" key="4">
    <source>
        <dbReference type="ARBA" id="ARBA00022692"/>
    </source>
</evidence>
<dbReference type="FunCoup" id="A0A0V0QRB6">
    <property type="interactions" value="28"/>
</dbReference>
<evidence type="ECO:0000256" key="2">
    <source>
        <dbReference type="ARBA" id="ARBA00005245"/>
    </source>
</evidence>
<feature type="transmembrane region" description="Helical" evidence="9">
    <location>
        <begin position="85"/>
        <end position="106"/>
    </location>
</feature>